<comment type="caution">
    <text evidence="2">The sequence shown here is derived from an EMBL/GenBank/DDBJ whole genome shotgun (WGS) entry which is preliminary data.</text>
</comment>
<proteinExistence type="predicted"/>
<evidence type="ECO:0000256" key="1">
    <source>
        <dbReference type="SAM" id="MobiDB-lite"/>
    </source>
</evidence>
<gene>
    <name evidence="2" type="ORF">Smic_39990</name>
</gene>
<dbReference type="Proteomes" id="UP000498740">
    <property type="component" value="Unassembled WGS sequence"/>
</dbReference>
<protein>
    <submittedName>
        <fullName evidence="2">Uncharacterized protein</fullName>
    </submittedName>
</protein>
<feature type="region of interest" description="Disordered" evidence="1">
    <location>
        <begin position="1"/>
        <end position="20"/>
    </location>
</feature>
<dbReference type="EMBL" id="BLWD01000001">
    <property type="protein sequence ID" value="GFN05443.1"/>
    <property type="molecule type" value="Genomic_DNA"/>
</dbReference>
<reference evidence="2 3" key="1">
    <citation type="submission" date="2020-05" db="EMBL/GenBank/DDBJ databases">
        <title>Whole genome shotgun sequence of Streptomyces microflavus NBRC 13062.</title>
        <authorList>
            <person name="Komaki H."/>
            <person name="Tamura T."/>
        </authorList>
    </citation>
    <scope>NUCLEOTIDE SEQUENCE [LARGE SCALE GENOMIC DNA]</scope>
    <source>
        <strain evidence="2 3">NBRC 13062</strain>
    </source>
</reference>
<organism evidence="2 3">
    <name type="scientific">Streptomyces microflavus</name>
    <name type="common">Streptomyces lipmanii</name>
    <dbReference type="NCBI Taxonomy" id="1919"/>
    <lineage>
        <taxon>Bacteria</taxon>
        <taxon>Bacillati</taxon>
        <taxon>Actinomycetota</taxon>
        <taxon>Actinomycetes</taxon>
        <taxon>Kitasatosporales</taxon>
        <taxon>Streptomycetaceae</taxon>
        <taxon>Streptomyces</taxon>
    </lineage>
</organism>
<accession>A0A7J0CSJ6</accession>
<sequence>MVTATRATDRVASSSRANEERKAIRRVRTVARRYCEVMVRIDSAWALARPKTLSVGSPATTSRKWPERRDSSCHCRSIRDWVAQPIRIMKRGMRGSVTTMIAAETQSSVTIRASTATGTTTARPSCGR</sequence>
<evidence type="ECO:0000313" key="2">
    <source>
        <dbReference type="EMBL" id="GFN05443.1"/>
    </source>
</evidence>
<evidence type="ECO:0000313" key="3">
    <source>
        <dbReference type="Proteomes" id="UP000498740"/>
    </source>
</evidence>
<dbReference type="AlphaFoldDB" id="A0A7J0CSJ6"/>
<name>A0A7J0CSJ6_STRMI</name>